<dbReference type="InterPro" id="IPR000014">
    <property type="entry name" value="PAS"/>
</dbReference>
<dbReference type="InterPro" id="IPR035965">
    <property type="entry name" value="PAS-like_dom_sf"/>
</dbReference>
<dbReference type="OrthoDB" id="266313at2"/>
<organism evidence="2 3">
    <name type="scientific">Cohaesibacter gelatinilyticus</name>
    <dbReference type="NCBI Taxonomy" id="372072"/>
    <lineage>
        <taxon>Bacteria</taxon>
        <taxon>Pseudomonadati</taxon>
        <taxon>Pseudomonadota</taxon>
        <taxon>Alphaproteobacteria</taxon>
        <taxon>Hyphomicrobiales</taxon>
        <taxon>Cohaesibacteraceae</taxon>
    </lineage>
</organism>
<dbReference type="AlphaFoldDB" id="A0A285NEV7"/>
<sequence length="183" mass="21135">MGQAAELTGIERFFEDDDIIVSKTDLKGRITYANKVFLDVSGYKEKEVLGQPHSMIRHPEMPRCIFKLLWDCLTSGKEIFAYVNNRAKNGDHYWVYAHVTPSWDRSGQVVGFHSNRRVPDRNILDKEIVPLYDELKRLENDHRNAKQGMLAGAERVSKMLEELGIGYDEFMATIGQGRRRGFR</sequence>
<gene>
    <name evidence="2" type="ORF">SAMN06265368_0423</name>
</gene>
<dbReference type="InterPro" id="IPR013655">
    <property type="entry name" value="PAS_fold_3"/>
</dbReference>
<name>A0A285NEV7_9HYPH</name>
<dbReference type="RefSeq" id="WP_097151748.1">
    <property type="nucleotide sequence ID" value="NZ_OBEL01000001.1"/>
</dbReference>
<accession>A0A285NEV7</accession>
<dbReference type="Pfam" id="PF08447">
    <property type="entry name" value="PAS_3"/>
    <property type="match status" value="1"/>
</dbReference>
<dbReference type="Gene3D" id="3.30.450.20">
    <property type="entry name" value="PAS domain"/>
    <property type="match status" value="1"/>
</dbReference>
<dbReference type="PROSITE" id="PS50112">
    <property type="entry name" value="PAS"/>
    <property type="match status" value="1"/>
</dbReference>
<evidence type="ECO:0000313" key="2">
    <source>
        <dbReference type="EMBL" id="SNZ06446.1"/>
    </source>
</evidence>
<dbReference type="NCBIfam" id="TIGR00229">
    <property type="entry name" value="sensory_box"/>
    <property type="match status" value="1"/>
</dbReference>
<dbReference type="CDD" id="cd00130">
    <property type="entry name" value="PAS"/>
    <property type="match status" value="1"/>
</dbReference>
<evidence type="ECO:0000259" key="1">
    <source>
        <dbReference type="PROSITE" id="PS50112"/>
    </source>
</evidence>
<feature type="domain" description="PAS" evidence="1">
    <location>
        <begin position="25"/>
        <end position="60"/>
    </location>
</feature>
<keyword evidence="3" id="KW-1185">Reference proteome</keyword>
<dbReference type="SUPFAM" id="SSF55785">
    <property type="entry name" value="PYP-like sensor domain (PAS domain)"/>
    <property type="match status" value="1"/>
</dbReference>
<proteinExistence type="predicted"/>
<dbReference type="EMBL" id="OBEL01000001">
    <property type="protein sequence ID" value="SNZ06446.1"/>
    <property type="molecule type" value="Genomic_DNA"/>
</dbReference>
<evidence type="ECO:0000313" key="3">
    <source>
        <dbReference type="Proteomes" id="UP000219439"/>
    </source>
</evidence>
<dbReference type="Proteomes" id="UP000219439">
    <property type="component" value="Unassembled WGS sequence"/>
</dbReference>
<protein>
    <submittedName>
        <fullName evidence="2">PAS domain S-box-containing protein</fullName>
    </submittedName>
</protein>
<reference evidence="2 3" key="1">
    <citation type="submission" date="2017-09" db="EMBL/GenBank/DDBJ databases">
        <authorList>
            <person name="Ehlers B."/>
            <person name="Leendertz F.H."/>
        </authorList>
    </citation>
    <scope>NUCLEOTIDE SEQUENCE [LARGE SCALE GENOMIC DNA]</scope>
    <source>
        <strain evidence="2 3">DSM 18289</strain>
    </source>
</reference>